<feature type="region of interest" description="Disordered" evidence="1">
    <location>
        <begin position="579"/>
        <end position="599"/>
    </location>
</feature>
<feature type="compositionally biased region" description="Basic and acidic residues" evidence="1">
    <location>
        <begin position="57"/>
        <end position="76"/>
    </location>
</feature>
<comment type="caution">
    <text evidence="2">The sequence shown here is derived from an EMBL/GenBank/DDBJ whole genome shotgun (WGS) entry which is preliminary data.</text>
</comment>
<proteinExistence type="predicted"/>
<evidence type="ECO:0000313" key="3">
    <source>
        <dbReference type="Proteomes" id="UP000479710"/>
    </source>
</evidence>
<feature type="compositionally biased region" description="Basic and acidic residues" evidence="1">
    <location>
        <begin position="134"/>
        <end position="149"/>
    </location>
</feature>
<feature type="region of interest" description="Disordered" evidence="1">
    <location>
        <begin position="235"/>
        <end position="291"/>
    </location>
</feature>
<feature type="compositionally biased region" description="Polar residues" evidence="1">
    <location>
        <begin position="413"/>
        <end position="426"/>
    </location>
</feature>
<dbReference type="AlphaFoldDB" id="A0A6G1BX56"/>
<reference evidence="2 3" key="1">
    <citation type="submission" date="2019-11" db="EMBL/GenBank/DDBJ databases">
        <title>Whole genome sequence of Oryza granulata.</title>
        <authorList>
            <person name="Li W."/>
        </authorList>
    </citation>
    <scope>NUCLEOTIDE SEQUENCE [LARGE SCALE GENOMIC DNA]</scope>
    <source>
        <strain evidence="3">cv. Menghai</strain>
        <tissue evidence="2">Leaf</tissue>
    </source>
</reference>
<evidence type="ECO:0000313" key="2">
    <source>
        <dbReference type="EMBL" id="KAF0892506.1"/>
    </source>
</evidence>
<dbReference type="OrthoDB" id="1671977at2759"/>
<dbReference type="PANTHER" id="PTHR38371">
    <property type="entry name" value="RHO GTPASE-ACTIVATING PROTEIN"/>
    <property type="match status" value="1"/>
</dbReference>
<protein>
    <submittedName>
        <fullName evidence="2">Uncharacterized protein</fullName>
    </submittedName>
</protein>
<feature type="compositionally biased region" description="Basic and acidic residues" evidence="1">
    <location>
        <begin position="653"/>
        <end position="664"/>
    </location>
</feature>
<name>A0A6G1BX56_9ORYZ</name>
<dbReference type="EMBL" id="SPHZ02000011">
    <property type="protein sequence ID" value="KAF0892506.1"/>
    <property type="molecule type" value="Genomic_DNA"/>
</dbReference>
<keyword evidence="3" id="KW-1185">Reference proteome</keyword>
<feature type="compositionally biased region" description="Basic and acidic residues" evidence="1">
    <location>
        <begin position="94"/>
        <end position="109"/>
    </location>
</feature>
<accession>A0A6G1BX56</accession>
<feature type="region of interest" description="Disordered" evidence="1">
    <location>
        <begin position="618"/>
        <end position="664"/>
    </location>
</feature>
<gene>
    <name evidence="2" type="ORF">E2562_016812</name>
</gene>
<dbReference type="Proteomes" id="UP000479710">
    <property type="component" value="Unassembled WGS sequence"/>
</dbReference>
<feature type="region of interest" description="Disordered" evidence="1">
    <location>
        <begin position="1"/>
        <end position="213"/>
    </location>
</feature>
<sequence length="664" mass="73144">MDFTAPSFSLGSEFDEPEEASSPARSDRYEQAEGYTAPDPPSFSLGIDFDGDDCGGEEPHLTDGGCREEEQRRYEAPDAPSFSLDIDSDGDGGEEPHLLDGGRREEQQRSYEAPDAPSFSLGIDSDGDSGNEAHLIDDLREGQQRRYEAPDAPSFSLGIEFGDDEPRLPNTGRPEEKYEEPDAPSISLGFDDDDGDLLIGGSHHKQARPQVTPLARTSVGIAEDDDDDFVLVGGQQRKQRRHETLVPDQVPPPPEMTRFKRLRRGSAPPSQAPTPLPHRTPAPMTMEASPVVSSKAAFGAIGSLEDEIEDFTDEERSMRDIPPSVGSCITSSSSRFCHANNSKFSLMSHGVLMSQSTSKAKTFTHTPNYSASKSLEESSSKKLIPKLTLSPMRKIHLLDSDSDSDDNKDKPALQQNCKSQKNTVLQKSKAEMNDGWATPALDEFCNEYFKSVKDSRPSQQQEGNGFCGPKVMRSNYSVSETGGHFPHQSTPSGPALEDNLTDSHPPAIHYFFHRDSLVRDLVRQRLQHFVPAGVDSSRANEQDGTQNVQYRSHIDQCAAANDRWVTPNKRTSVATEVGRRRVNPSGMSGSGHWFTGDDGKKVYVSKNGQELTGRFAYRQYKKESGKGFRKSKKKSSAGTKSSSTRAKKATTKVKQEKSTAKRKR</sequence>
<organism evidence="2 3">
    <name type="scientific">Oryza meyeriana var. granulata</name>
    <dbReference type="NCBI Taxonomy" id="110450"/>
    <lineage>
        <taxon>Eukaryota</taxon>
        <taxon>Viridiplantae</taxon>
        <taxon>Streptophyta</taxon>
        <taxon>Embryophyta</taxon>
        <taxon>Tracheophyta</taxon>
        <taxon>Spermatophyta</taxon>
        <taxon>Magnoliopsida</taxon>
        <taxon>Liliopsida</taxon>
        <taxon>Poales</taxon>
        <taxon>Poaceae</taxon>
        <taxon>BOP clade</taxon>
        <taxon>Oryzoideae</taxon>
        <taxon>Oryzeae</taxon>
        <taxon>Oryzinae</taxon>
        <taxon>Oryza</taxon>
        <taxon>Oryza meyeriana</taxon>
    </lineage>
</organism>
<feature type="region of interest" description="Disordered" evidence="1">
    <location>
        <begin position="477"/>
        <end position="501"/>
    </location>
</feature>
<feature type="region of interest" description="Disordered" evidence="1">
    <location>
        <begin position="398"/>
        <end position="426"/>
    </location>
</feature>
<evidence type="ECO:0000256" key="1">
    <source>
        <dbReference type="SAM" id="MobiDB-lite"/>
    </source>
</evidence>
<feature type="compositionally biased region" description="Polar residues" evidence="1">
    <location>
        <begin position="1"/>
        <end position="10"/>
    </location>
</feature>
<feature type="compositionally biased region" description="Pro residues" evidence="1">
    <location>
        <begin position="270"/>
        <end position="280"/>
    </location>
</feature>
<dbReference type="PANTHER" id="PTHR38371:SF1">
    <property type="entry name" value="RHO GTPASE-ACTIVATING PROTEIN"/>
    <property type="match status" value="1"/>
</dbReference>